<dbReference type="GeneID" id="19468048"/>
<keyword evidence="3" id="KW-1185">Reference proteome</keyword>
<proteinExistence type="predicted"/>
<organism evidence="2 3">
    <name type="scientific">Glarea lozoyensis (strain ATCC 20868 / MF5171)</name>
    <dbReference type="NCBI Taxonomy" id="1116229"/>
    <lineage>
        <taxon>Eukaryota</taxon>
        <taxon>Fungi</taxon>
        <taxon>Dikarya</taxon>
        <taxon>Ascomycota</taxon>
        <taxon>Pezizomycotina</taxon>
        <taxon>Leotiomycetes</taxon>
        <taxon>Helotiales</taxon>
        <taxon>Helotiaceae</taxon>
        <taxon>Glarea</taxon>
    </lineage>
</organism>
<dbReference type="EMBL" id="KE145352">
    <property type="protein sequence ID" value="EPE36837.1"/>
    <property type="molecule type" value="Genomic_DNA"/>
</dbReference>
<evidence type="ECO:0000313" key="3">
    <source>
        <dbReference type="Proteomes" id="UP000016922"/>
    </source>
</evidence>
<dbReference type="KEGG" id="glz:GLAREA_09000"/>
<sequence length="224" mass="25911">MKWRNGIGGFRDGCGMKPQVYFRDIDYTRSTTIQILPSLSPCSSNTPNPEKTITGEDLAPTETQAKSENQRDQSQAHHMVREISDSTNSLTNTWRPAMKLPEEVAYETKSINRQRILLSYAGLWKSFSHREFDTVSQIDLVMLLGGADGRYFAAWMREAEEQFPRKRSTEKASWVFGGRCARKEWRRQRNIIAWALICVHLAEPEWVKSFIPRIGQRPVLFREV</sequence>
<feature type="compositionally biased region" description="Basic and acidic residues" evidence="1">
    <location>
        <begin position="68"/>
        <end position="84"/>
    </location>
</feature>
<gene>
    <name evidence="2" type="ORF">GLAREA_09000</name>
</gene>
<reference evidence="2 3" key="1">
    <citation type="journal article" date="2013" name="BMC Genomics">
        <title>Genomics-driven discovery of the pneumocandin biosynthetic gene cluster in the fungus Glarea lozoyensis.</title>
        <authorList>
            <person name="Chen L."/>
            <person name="Yue Q."/>
            <person name="Zhang X."/>
            <person name="Xiang M."/>
            <person name="Wang C."/>
            <person name="Li S."/>
            <person name="Che Y."/>
            <person name="Ortiz-Lopez F.J."/>
            <person name="Bills G.F."/>
            <person name="Liu X."/>
            <person name="An Z."/>
        </authorList>
    </citation>
    <scope>NUCLEOTIDE SEQUENCE [LARGE SCALE GENOMIC DNA]</scope>
    <source>
        <strain evidence="3">ATCC 20868 / MF5171</strain>
    </source>
</reference>
<dbReference type="HOGENOM" id="CLU_1235121_0_0_1"/>
<feature type="compositionally biased region" description="Polar residues" evidence="1">
    <location>
        <begin position="37"/>
        <end position="51"/>
    </location>
</feature>
<evidence type="ECO:0000256" key="1">
    <source>
        <dbReference type="SAM" id="MobiDB-lite"/>
    </source>
</evidence>
<dbReference type="AlphaFoldDB" id="S3DEL7"/>
<dbReference type="Proteomes" id="UP000016922">
    <property type="component" value="Unassembled WGS sequence"/>
</dbReference>
<name>S3DEL7_GLAL2</name>
<protein>
    <submittedName>
        <fullName evidence="2">Uncharacterized protein</fullName>
    </submittedName>
</protein>
<evidence type="ECO:0000313" key="2">
    <source>
        <dbReference type="EMBL" id="EPE36837.1"/>
    </source>
</evidence>
<dbReference type="RefSeq" id="XP_008076152.1">
    <property type="nucleotide sequence ID" value="XM_008077961.1"/>
</dbReference>
<feature type="region of interest" description="Disordered" evidence="1">
    <location>
        <begin position="37"/>
        <end position="92"/>
    </location>
</feature>
<accession>S3DEL7</accession>